<dbReference type="Proteomes" id="UP001530400">
    <property type="component" value="Unassembled WGS sequence"/>
</dbReference>
<evidence type="ECO:0000259" key="5">
    <source>
        <dbReference type="Pfam" id="PF25390"/>
    </source>
</evidence>
<dbReference type="InterPro" id="IPR051553">
    <property type="entry name" value="Ran_GTPase-activating"/>
</dbReference>
<feature type="compositionally biased region" description="Polar residues" evidence="4">
    <location>
        <begin position="45"/>
        <end position="65"/>
    </location>
</feature>
<feature type="domain" description="RCC1-like" evidence="5">
    <location>
        <begin position="131"/>
        <end position="604"/>
    </location>
</feature>
<dbReference type="InterPro" id="IPR000408">
    <property type="entry name" value="Reg_chr_condens"/>
</dbReference>
<keyword evidence="1" id="KW-0344">Guanine-nucleotide releasing factor</keyword>
<feature type="region of interest" description="Disordered" evidence="4">
    <location>
        <begin position="1"/>
        <end position="68"/>
    </location>
</feature>
<feature type="compositionally biased region" description="Polar residues" evidence="4">
    <location>
        <begin position="18"/>
        <end position="27"/>
    </location>
</feature>
<dbReference type="PANTHER" id="PTHR45982:SF1">
    <property type="entry name" value="REGULATOR OF CHROMOSOME CONDENSATION"/>
    <property type="match status" value="1"/>
</dbReference>
<dbReference type="PROSITE" id="PS00626">
    <property type="entry name" value="RCC1_2"/>
    <property type="match status" value="1"/>
</dbReference>
<reference evidence="6 7" key="1">
    <citation type="submission" date="2024-10" db="EMBL/GenBank/DDBJ databases">
        <title>Updated reference genomes for cyclostephanoid diatoms.</title>
        <authorList>
            <person name="Roberts W.R."/>
            <person name="Alverson A.J."/>
        </authorList>
    </citation>
    <scope>NUCLEOTIDE SEQUENCE [LARGE SCALE GENOMIC DNA]</scope>
    <source>
        <strain evidence="6 7">AJA010-31</strain>
    </source>
</reference>
<comment type="caution">
    <text evidence="6">The sequence shown here is derived from an EMBL/GenBank/DDBJ whole genome shotgun (WGS) entry which is preliminary data.</text>
</comment>
<evidence type="ECO:0000313" key="6">
    <source>
        <dbReference type="EMBL" id="KAL3795978.1"/>
    </source>
</evidence>
<evidence type="ECO:0000256" key="1">
    <source>
        <dbReference type="ARBA" id="ARBA00022658"/>
    </source>
</evidence>
<evidence type="ECO:0000256" key="2">
    <source>
        <dbReference type="ARBA" id="ARBA00022737"/>
    </source>
</evidence>
<feature type="repeat" description="RCC1" evidence="3">
    <location>
        <begin position="182"/>
        <end position="259"/>
    </location>
</feature>
<feature type="repeat" description="RCC1" evidence="3">
    <location>
        <begin position="342"/>
        <end position="411"/>
    </location>
</feature>
<protein>
    <recommendedName>
        <fullName evidence="5">RCC1-like domain-containing protein</fullName>
    </recommendedName>
</protein>
<feature type="repeat" description="RCC1" evidence="3">
    <location>
        <begin position="416"/>
        <end position="467"/>
    </location>
</feature>
<gene>
    <name evidence="6" type="ORF">ACHAWO_013109</name>
</gene>
<dbReference type="PROSITE" id="PS50012">
    <property type="entry name" value="RCC1_3"/>
    <property type="match status" value="6"/>
</dbReference>
<evidence type="ECO:0000313" key="7">
    <source>
        <dbReference type="Proteomes" id="UP001530400"/>
    </source>
</evidence>
<feature type="repeat" description="RCC1" evidence="3">
    <location>
        <begin position="129"/>
        <end position="181"/>
    </location>
</feature>
<organism evidence="6 7">
    <name type="scientific">Cyclotella atomus</name>
    <dbReference type="NCBI Taxonomy" id="382360"/>
    <lineage>
        <taxon>Eukaryota</taxon>
        <taxon>Sar</taxon>
        <taxon>Stramenopiles</taxon>
        <taxon>Ochrophyta</taxon>
        <taxon>Bacillariophyta</taxon>
        <taxon>Coscinodiscophyceae</taxon>
        <taxon>Thalassiosirophycidae</taxon>
        <taxon>Stephanodiscales</taxon>
        <taxon>Stephanodiscaceae</taxon>
        <taxon>Cyclotella</taxon>
    </lineage>
</organism>
<dbReference type="Gene3D" id="2.130.10.30">
    <property type="entry name" value="Regulator of chromosome condensation 1/beta-lactamase-inhibitor protein II"/>
    <property type="match status" value="1"/>
</dbReference>
<feature type="repeat" description="RCC1" evidence="3">
    <location>
        <begin position="550"/>
        <end position="608"/>
    </location>
</feature>
<dbReference type="EMBL" id="JALLPJ020000305">
    <property type="protein sequence ID" value="KAL3795978.1"/>
    <property type="molecule type" value="Genomic_DNA"/>
</dbReference>
<dbReference type="InterPro" id="IPR058923">
    <property type="entry name" value="RCC1-like_dom"/>
</dbReference>
<dbReference type="Pfam" id="PF25390">
    <property type="entry name" value="WD40_RLD"/>
    <property type="match status" value="1"/>
</dbReference>
<sequence>MVKRQLEDDGTQPALKSARSTSTSTAHNHAISPAAYQQQQPPPFSRSTNADPSTSSTSTRIPASSKSRELRHKIYRNQLAILNYQCYLLSQKLLSSPSSISDSGSYLSLIADYTRQACRLKSKYCKVYGDVAVFGDGDCGQLGCGQGVSSARSPRIVAGLRGMDVGSVSAGGLHTLALTEKGCVYSFGCNDEGAVGAKVEDEGYQPVKVEGFVPSAFGPNGVGNHPQITSFESRKAKLGEANIVQIVAGETTSLALSEEGDVYMWGSYRDSEGRKFRHIPPPDDNRDFTGRKDMQTLEEDEKEEWYLPPRGNQDWPMHLCLSQKATDISAGDGWAAAIFADETMVTWGIGTHGEMGRKVPTLDKTTSNQVILEEFLTPKPPVWNEVGSSVHRRKVTGISCGAYHLLVLAKETGAGMSVYSCGLNQYGQLGLGDVDTRFELTKIEYLEDRNIAKIEAGYHFSCFVNSTGKELYSCGRSDYGQLGISLKQPDSGSFESTPVRVPLVYDIDSTIVSDPKGNCIIESEIVEEDQPEIEQISCGSTHVLVLTKEGDVYSWGFGESGACGQGKSDSDVLRPKKLVTKVENAQGAKCGVKFVSGGGQHSAVVVATASKE</sequence>
<evidence type="ECO:0000256" key="3">
    <source>
        <dbReference type="PROSITE-ProRule" id="PRU00235"/>
    </source>
</evidence>
<keyword evidence="7" id="KW-1185">Reference proteome</keyword>
<proteinExistence type="predicted"/>
<keyword evidence="2" id="KW-0677">Repeat</keyword>
<dbReference type="InterPro" id="IPR009091">
    <property type="entry name" value="RCC1/BLIP-II"/>
</dbReference>
<dbReference type="PANTHER" id="PTHR45982">
    <property type="entry name" value="REGULATOR OF CHROMOSOME CONDENSATION"/>
    <property type="match status" value="1"/>
</dbReference>
<accession>A0ABD3Q6T3</accession>
<name>A0ABD3Q6T3_9STRA</name>
<dbReference type="SUPFAM" id="SSF50985">
    <property type="entry name" value="RCC1/BLIP-II"/>
    <property type="match status" value="1"/>
</dbReference>
<dbReference type="AlphaFoldDB" id="A0ABD3Q6T3"/>
<dbReference type="PRINTS" id="PR00633">
    <property type="entry name" value="RCCNDNSATION"/>
</dbReference>
<feature type="repeat" description="RCC1" evidence="3">
    <location>
        <begin position="469"/>
        <end position="549"/>
    </location>
</feature>
<evidence type="ECO:0000256" key="4">
    <source>
        <dbReference type="SAM" id="MobiDB-lite"/>
    </source>
</evidence>